<reference evidence="3 4" key="1">
    <citation type="journal article" date="2012" name="J. Bacteriol.">
        <title>Complete genome sequences of Desulfosporosinus orientis DSM765T, Desulfosporosinus youngiae DSM17734T, Desulfosporosinus meridiei DSM13257T, and Desulfosporosinus acidiphilus DSM22704T.</title>
        <authorList>
            <person name="Pester M."/>
            <person name="Brambilla E."/>
            <person name="Alazard D."/>
            <person name="Rattei T."/>
            <person name="Weinmaier T."/>
            <person name="Han J."/>
            <person name="Lucas S."/>
            <person name="Lapidus A."/>
            <person name="Cheng J.F."/>
            <person name="Goodwin L."/>
            <person name="Pitluck S."/>
            <person name="Peters L."/>
            <person name="Ovchinnikova G."/>
            <person name="Teshima H."/>
            <person name="Detter J.C."/>
            <person name="Han C.S."/>
            <person name="Tapia R."/>
            <person name="Land M.L."/>
            <person name="Hauser L."/>
            <person name="Kyrpides N.C."/>
            <person name="Ivanova N.N."/>
            <person name="Pagani I."/>
            <person name="Huntmann M."/>
            <person name="Wei C.L."/>
            <person name="Davenport K.W."/>
            <person name="Daligault H."/>
            <person name="Chain P.S."/>
            <person name="Chen A."/>
            <person name="Mavromatis K."/>
            <person name="Markowitz V."/>
            <person name="Szeto E."/>
            <person name="Mikhailova N."/>
            <person name="Pati A."/>
            <person name="Wagner M."/>
            <person name="Woyke T."/>
            <person name="Ollivier B."/>
            <person name="Klenk H.P."/>
            <person name="Spring S."/>
            <person name="Loy A."/>
        </authorList>
    </citation>
    <scope>NUCLEOTIDE SEQUENCE [LARGE SCALE GENOMIC DNA]</scope>
    <source>
        <strain evidence="4">DSM 22704 / JCM 16185 / SJ4</strain>
    </source>
</reference>
<dbReference type="PROSITE" id="PS50968">
    <property type="entry name" value="BIOTINYL_LIPOYL"/>
    <property type="match status" value="1"/>
</dbReference>
<dbReference type="RefSeq" id="WP_014826880.1">
    <property type="nucleotide sequence ID" value="NC_018068.1"/>
</dbReference>
<organism evidence="3 4">
    <name type="scientific">Desulfosporosinus acidiphilus (strain DSM 22704 / JCM 16185 / SJ4)</name>
    <dbReference type="NCBI Taxonomy" id="646529"/>
    <lineage>
        <taxon>Bacteria</taxon>
        <taxon>Bacillati</taxon>
        <taxon>Bacillota</taxon>
        <taxon>Clostridia</taxon>
        <taxon>Eubacteriales</taxon>
        <taxon>Desulfitobacteriaceae</taxon>
        <taxon>Desulfosporosinus</taxon>
    </lineage>
</organism>
<dbReference type="STRING" id="646529.Desaci_1897"/>
<feature type="domain" description="Lipoyl-binding" evidence="2">
    <location>
        <begin position="35"/>
        <end position="114"/>
    </location>
</feature>
<dbReference type="eggNOG" id="COG0511">
    <property type="taxonomic scope" value="Bacteria"/>
</dbReference>
<dbReference type="CDD" id="cd06850">
    <property type="entry name" value="biotinyl_domain"/>
    <property type="match status" value="1"/>
</dbReference>
<gene>
    <name evidence="3" type="ordered locus">Desaci_1897</name>
</gene>
<dbReference type="PANTHER" id="PTHR45266:SF3">
    <property type="entry name" value="OXALOACETATE DECARBOXYLASE ALPHA CHAIN"/>
    <property type="match status" value="1"/>
</dbReference>
<dbReference type="Proteomes" id="UP000002892">
    <property type="component" value="Chromosome"/>
</dbReference>
<accession>I4D500</accession>
<dbReference type="InterPro" id="IPR001882">
    <property type="entry name" value="Biotin_BS"/>
</dbReference>
<dbReference type="SUPFAM" id="SSF51230">
    <property type="entry name" value="Single hybrid motif"/>
    <property type="match status" value="1"/>
</dbReference>
<keyword evidence="1" id="KW-0092">Biotin</keyword>
<evidence type="ECO:0000313" key="4">
    <source>
        <dbReference type="Proteomes" id="UP000002892"/>
    </source>
</evidence>
<dbReference type="EMBL" id="CP003639">
    <property type="protein sequence ID" value="AFM40874.1"/>
    <property type="molecule type" value="Genomic_DNA"/>
</dbReference>
<dbReference type="PANTHER" id="PTHR45266">
    <property type="entry name" value="OXALOACETATE DECARBOXYLASE ALPHA CHAIN"/>
    <property type="match status" value="1"/>
</dbReference>
<evidence type="ECO:0000256" key="1">
    <source>
        <dbReference type="ARBA" id="ARBA00023267"/>
    </source>
</evidence>
<dbReference type="InterPro" id="IPR011053">
    <property type="entry name" value="Single_hybrid_motif"/>
</dbReference>
<keyword evidence="4" id="KW-1185">Reference proteome</keyword>
<evidence type="ECO:0000259" key="2">
    <source>
        <dbReference type="PROSITE" id="PS50968"/>
    </source>
</evidence>
<sequence length="114" mass="12444">MKKFLVRVNDQEFEVEVEELTQKAVNNTAALPKNPQRNQITGHGNGQVLAPMPGVITQTHVKIGDIVKADRTVVTLEAMKMENRIPAGKDGRVFDILVSVGQTVSAGELLIVIQ</sequence>
<dbReference type="OrthoDB" id="9812676at2"/>
<dbReference type="InterPro" id="IPR000089">
    <property type="entry name" value="Biotin_lipoyl"/>
</dbReference>
<dbReference type="InterPro" id="IPR050709">
    <property type="entry name" value="Biotin_Carboxyl_Carrier/Decarb"/>
</dbReference>
<name>I4D500_DESAJ</name>
<keyword evidence="3" id="KW-0670">Pyruvate</keyword>
<evidence type="ECO:0000313" key="3">
    <source>
        <dbReference type="EMBL" id="AFM40874.1"/>
    </source>
</evidence>
<dbReference type="HOGENOM" id="CLU_016733_5_4_9"/>
<proteinExistence type="predicted"/>
<dbReference type="Pfam" id="PF00364">
    <property type="entry name" value="Biotin_lipoyl"/>
    <property type="match status" value="1"/>
</dbReference>
<dbReference type="KEGG" id="dai:Desaci_1897"/>
<dbReference type="PROSITE" id="PS00188">
    <property type="entry name" value="BIOTIN"/>
    <property type="match status" value="1"/>
</dbReference>
<dbReference type="FunFam" id="2.40.50.100:FF:000003">
    <property type="entry name" value="Acetyl-CoA carboxylase biotin carboxyl carrier protein"/>
    <property type="match status" value="1"/>
</dbReference>
<dbReference type="Gene3D" id="2.40.50.100">
    <property type="match status" value="1"/>
</dbReference>
<protein>
    <submittedName>
        <fullName evidence="3">Pyruvate carboxylase</fullName>
    </submittedName>
</protein>
<dbReference type="AlphaFoldDB" id="I4D500"/>